<sequence length="184" mass="21130">SAKLIRNQVIVAGRGSAEQLPEGLYSRFRHNHVSGPVCRHVRVHLVKKRTDKQLAKCIAPILERWLKRLDLYNTWFVRLEIVCGASLPEADDADSTVLASIDFSDPYKRAEISLNRELAATMSDADLDHNLLHELVHVLMRPMVHAAWEHIPKADRKHFQRAHESVTDTFTNLLLWDSKGERNR</sequence>
<protein>
    <recommendedName>
        <fullName evidence="2">SprT-like domain-containing protein</fullName>
    </recommendedName>
</protein>
<accession>A0A0F9D0Z9</accession>
<comment type="caution">
    <text evidence="1">The sequence shown here is derived from an EMBL/GenBank/DDBJ whole genome shotgun (WGS) entry which is preliminary data.</text>
</comment>
<dbReference type="AlphaFoldDB" id="A0A0F9D0Z9"/>
<name>A0A0F9D0Z9_9ZZZZ</name>
<feature type="non-terminal residue" evidence="1">
    <location>
        <position position="1"/>
    </location>
</feature>
<proteinExistence type="predicted"/>
<organism evidence="1">
    <name type="scientific">marine sediment metagenome</name>
    <dbReference type="NCBI Taxonomy" id="412755"/>
    <lineage>
        <taxon>unclassified sequences</taxon>
        <taxon>metagenomes</taxon>
        <taxon>ecological metagenomes</taxon>
    </lineage>
</organism>
<reference evidence="1" key="1">
    <citation type="journal article" date="2015" name="Nature">
        <title>Complex archaea that bridge the gap between prokaryotes and eukaryotes.</title>
        <authorList>
            <person name="Spang A."/>
            <person name="Saw J.H."/>
            <person name="Jorgensen S.L."/>
            <person name="Zaremba-Niedzwiedzka K."/>
            <person name="Martijn J."/>
            <person name="Lind A.E."/>
            <person name="van Eijk R."/>
            <person name="Schleper C."/>
            <person name="Guy L."/>
            <person name="Ettema T.J."/>
        </authorList>
    </citation>
    <scope>NUCLEOTIDE SEQUENCE</scope>
</reference>
<gene>
    <name evidence="1" type="ORF">LCGC14_2335820</name>
</gene>
<evidence type="ECO:0000313" key="1">
    <source>
        <dbReference type="EMBL" id="KKL47411.1"/>
    </source>
</evidence>
<dbReference type="EMBL" id="LAZR01033675">
    <property type="protein sequence ID" value="KKL47411.1"/>
    <property type="molecule type" value="Genomic_DNA"/>
</dbReference>
<evidence type="ECO:0008006" key="2">
    <source>
        <dbReference type="Google" id="ProtNLM"/>
    </source>
</evidence>